<gene>
    <name evidence="1" type="ORF">D5086_005380</name>
</gene>
<reference evidence="1 2" key="1">
    <citation type="journal article" date="2024" name="Plant Biotechnol. J.">
        <title>Genome and CRISPR/Cas9 system of a widespread forest tree (Populus alba) in the world.</title>
        <authorList>
            <person name="Liu Y.J."/>
            <person name="Jiang P.F."/>
            <person name="Han X.M."/>
            <person name="Li X.Y."/>
            <person name="Wang H.M."/>
            <person name="Wang Y.J."/>
            <person name="Wang X.X."/>
            <person name="Zeng Q.Y."/>
        </authorList>
    </citation>
    <scope>NUCLEOTIDE SEQUENCE [LARGE SCALE GENOMIC DNA]</scope>
    <source>
        <strain evidence="2">cv. PAL-ZL1</strain>
    </source>
</reference>
<evidence type="ECO:0000313" key="2">
    <source>
        <dbReference type="Proteomes" id="UP000309997"/>
    </source>
</evidence>
<dbReference type="Proteomes" id="UP000309997">
    <property type="component" value="Unassembled WGS sequence"/>
</dbReference>
<sequence length="79" mass="8631">MQEPPTSIFPACLRKLPLVAARLQFVASQACPAEKQESLPNTDSMTNCKSQSQFNKSYSDPHQSDGSSRIANRSQVTSS</sequence>
<organism evidence="1 2">
    <name type="scientific">Populus alba</name>
    <name type="common">White poplar</name>
    <dbReference type="NCBI Taxonomy" id="43335"/>
    <lineage>
        <taxon>Eukaryota</taxon>
        <taxon>Viridiplantae</taxon>
        <taxon>Streptophyta</taxon>
        <taxon>Embryophyta</taxon>
        <taxon>Tracheophyta</taxon>
        <taxon>Spermatophyta</taxon>
        <taxon>Magnoliopsida</taxon>
        <taxon>eudicotyledons</taxon>
        <taxon>Gunneridae</taxon>
        <taxon>Pentapetalae</taxon>
        <taxon>rosids</taxon>
        <taxon>fabids</taxon>
        <taxon>Malpighiales</taxon>
        <taxon>Salicaceae</taxon>
        <taxon>Saliceae</taxon>
        <taxon>Populus</taxon>
    </lineage>
</organism>
<comment type="caution">
    <text evidence="1">The sequence shown here is derived from an EMBL/GenBank/DDBJ whole genome shotgun (WGS) entry which is preliminary data.</text>
</comment>
<accession>A0ACC4CTE6</accession>
<keyword evidence="2" id="KW-1185">Reference proteome</keyword>
<protein>
    <submittedName>
        <fullName evidence="1">Uncharacterized protein</fullName>
    </submittedName>
</protein>
<name>A0ACC4CTE6_POPAL</name>
<dbReference type="EMBL" id="RCHU02000002">
    <property type="protein sequence ID" value="KAL3604521.1"/>
    <property type="molecule type" value="Genomic_DNA"/>
</dbReference>
<evidence type="ECO:0000313" key="1">
    <source>
        <dbReference type="EMBL" id="KAL3604521.1"/>
    </source>
</evidence>
<proteinExistence type="predicted"/>